<gene>
    <name evidence="1" type="ORF">CVLEPA_LOCUS26150</name>
</gene>
<evidence type="ECO:0000313" key="1">
    <source>
        <dbReference type="EMBL" id="CAK8692918.1"/>
    </source>
</evidence>
<protein>
    <submittedName>
        <fullName evidence="1">Uncharacterized protein</fullName>
    </submittedName>
</protein>
<proteinExistence type="predicted"/>
<accession>A0ABP0GMG0</accession>
<organism evidence="1 2">
    <name type="scientific">Clavelina lepadiformis</name>
    <name type="common">Light-bulb sea squirt</name>
    <name type="synonym">Ascidia lepadiformis</name>
    <dbReference type="NCBI Taxonomy" id="159417"/>
    <lineage>
        <taxon>Eukaryota</taxon>
        <taxon>Metazoa</taxon>
        <taxon>Chordata</taxon>
        <taxon>Tunicata</taxon>
        <taxon>Ascidiacea</taxon>
        <taxon>Aplousobranchia</taxon>
        <taxon>Clavelinidae</taxon>
        <taxon>Clavelina</taxon>
    </lineage>
</organism>
<dbReference type="Proteomes" id="UP001642483">
    <property type="component" value="Unassembled WGS sequence"/>
</dbReference>
<dbReference type="EMBL" id="CAWYQH010000130">
    <property type="protein sequence ID" value="CAK8692918.1"/>
    <property type="molecule type" value="Genomic_DNA"/>
</dbReference>
<comment type="caution">
    <text evidence="1">The sequence shown here is derived from an EMBL/GenBank/DDBJ whole genome shotgun (WGS) entry which is preliminary data.</text>
</comment>
<name>A0ABP0GMG0_CLALP</name>
<reference evidence="1 2" key="1">
    <citation type="submission" date="2024-02" db="EMBL/GenBank/DDBJ databases">
        <authorList>
            <person name="Daric V."/>
            <person name="Darras S."/>
        </authorList>
    </citation>
    <scope>NUCLEOTIDE SEQUENCE [LARGE SCALE GENOMIC DNA]</scope>
</reference>
<evidence type="ECO:0000313" key="2">
    <source>
        <dbReference type="Proteomes" id="UP001642483"/>
    </source>
</evidence>
<sequence length="277" mass="31148">MHDPKSTGQSMLNTIKVTEDVVMSSSTLVPTHFNEQSNSPANDVRITKDELKRLWVVSALEPTNSEFSSPFASNISLTTDDLLNDIEDCNSWEIDQDWTPRQSPQISLDPDNFLYPGLYGGPNNQIFGLRQSVYLAIRLSRTLVVPKFFPHKTTGEVTIELFERIDVKRPCRFISCISTAQQKSKCGHEADQITVSQFEEDTGLTFHKNTEKMEKRKSIPGGVDLRLADGSIIKCMPSLVTNDSLWNLVEVRCGNSSKNLQHFGTKHVQFSHEGLSQ</sequence>
<keyword evidence="2" id="KW-1185">Reference proteome</keyword>